<dbReference type="Proteomes" id="UP000008366">
    <property type="component" value="Unassembled WGS sequence"/>
</dbReference>
<evidence type="ECO:0000256" key="3">
    <source>
        <dbReference type="SAM" id="MobiDB-lite"/>
    </source>
</evidence>
<dbReference type="STRING" id="1184609.KILIM_143_00030"/>
<comment type="caution">
    <text evidence="4">The sequence shown here is derived from an EMBL/GenBank/DDBJ whole genome shotgun (WGS) entry which is preliminary data.</text>
</comment>
<evidence type="ECO:0000256" key="1">
    <source>
        <dbReference type="ARBA" id="ARBA00001933"/>
    </source>
</evidence>
<organism evidence="4 5">
    <name type="scientific">Kineosphaera limosa NBRC 100340</name>
    <dbReference type="NCBI Taxonomy" id="1184609"/>
    <lineage>
        <taxon>Bacteria</taxon>
        <taxon>Bacillati</taxon>
        <taxon>Actinomycetota</taxon>
        <taxon>Actinomycetes</taxon>
        <taxon>Micrococcales</taxon>
        <taxon>Dermatophilaceae</taxon>
        <taxon>Kineosphaera</taxon>
    </lineage>
</organism>
<evidence type="ECO:0000313" key="4">
    <source>
        <dbReference type="EMBL" id="GAB98386.1"/>
    </source>
</evidence>
<reference evidence="4 5" key="1">
    <citation type="submission" date="2012-08" db="EMBL/GenBank/DDBJ databases">
        <title>Whole genome shotgun sequence of Kineosphaera limosa NBRC 100340.</title>
        <authorList>
            <person name="Yoshida I."/>
            <person name="Isaki S."/>
            <person name="Hosoyama A."/>
            <person name="Tsuchikane K."/>
            <person name="Katsumata H."/>
            <person name="Ando Y."/>
            <person name="Ohji S."/>
            <person name="Hamada M."/>
            <person name="Tamura T."/>
            <person name="Yamazoe A."/>
            <person name="Yamazaki S."/>
            <person name="Fujita N."/>
        </authorList>
    </citation>
    <scope>NUCLEOTIDE SEQUENCE [LARGE SCALE GENOMIC DNA]</scope>
    <source>
        <strain evidence="4 5">NBRC 100340</strain>
    </source>
</reference>
<keyword evidence="5" id="KW-1185">Reference proteome</keyword>
<protein>
    <submittedName>
        <fullName evidence="4">Cystathionine beta-lyase</fullName>
    </submittedName>
</protein>
<evidence type="ECO:0000256" key="2">
    <source>
        <dbReference type="ARBA" id="ARBA00022898"/>
    </source>
</evidence>
<keyword evidence="4" id="KW-0456">Lyase</keyword>
<name>K6WX58_9MICO</name>
<proteinExistence type="predicted"/>
<keyword evidence="2" id="KW-0663">Pyridoxal phosphate</keyword>
<dbReference type="RefSeq" id="WP_006594918.1">
    <property type="nucleotide sequence ID" value="NZ_BAHD01000143.1"/>
</dbReference>
<dbReference type="EMBL" id="BAHD01000143">
    <property type="protein sequence ID" value="GAB98386.1"/>
    <property type="molecule type" value="Genomic_DNA"/>
</dbReference>
<dbReference type="GO" id="GO:0016829">
    <property type="term" value="F:lyase activity"/>
    <property type="evidence" value="ECO:0007669"/>
    <property type="project" value="UniProtKB-KW"/>
</dbReference>
<dbReference type="InterPro" id="IPR015422">
    <property type="entry name" value="PyrdxlP-dep_Trfase_small"/>
</dbReference>
<accession>K6WX58</accession>
<dbReference type="AlphaFoldDB" id="K6WX58"/>
<gene>
    <name evidence="4" type="primary">metC</name>
    <name evidence="4" type="ORF">KILIM_143_00030</name>
</gene>
<evidence type="ECO:0000313" key="5">
    <source>
        <dbReference type="Proteomes" id="UP000008366"/>
    </source>
</evidence>
<dbReference type="InterPro" id="IPR051798">
    <property type="entry name" value="Class-II_PLP-Dep_Aminotrans"/>
</dbReference>
<dbReference type="PANTHER" id="PTHR43525:SF2">
    <property type="entry name" value="CYSTATHIONINE BETA-LYASE-RELATED"/>
    <property type="match status" value="1"/>
</dbReference>
<comment type="cofactor">
    <cofactor evidence="1">
        <name>pyridoxal 5'-phosphate</name>
        <dbReference type="ChEBI" id="CHEBI:597326"/>
    </cofactor>
</comment>
<dbReference type="eggNOG" id="COG1168">
    <property type="taxonomic scope" value="Bacteria"/>
</dbReference>
<dbReference type="PANTHER" id="PTHR43525">
    <property type="entry name" value="PROTEIN MALY"/>
    <property type="match status" value="1"/>
</dbReference>
<sequence>MQRLEANRSIVRDWVDASAYPLRHHSPEATYLAWIDFSGTEIADDAAGALRHLGRVLLSAGPEFVQGVDGDAGAYARLNLATSEGNLREILRRIDTALAAAARGDGPLVAGAPDPARAYTGGQDNL</sequence>
<feature type="region of interest" description="Disordered" evidence="3">
    <location>
        <begin position="105"/>
        <end position="126"/>
    </location>
</feature>
<dbReference type="InterPro" id="IPR015424">
    <property type="entry name" value="PyrdxlP-dep_Trfase"/>
</dbReference>
<dbReference type="Gene3D" id="3.90.1150.10">
    <property type="entry name" value="Aspartate Aminotransferase, domain 1"/>
    <property type="match status" value="1"/>
</dbReference>
<dbReference type="SUPFAM" id="SSF53383">
    <property type="entry name" value="PLP-dependent transferases"/>
    <property type="match status" value="1"/>
</dbReference>